<evidence type="ECO:0000256" key="4">
    <source>
        <dbReference type="ARBA" id="ARBA00022840"/>
    </source>
</evidence>
<dbReference type="InterPro" id="IPR020568">
    <property type="entry name" value="Ribosomal_Su5_D2-typ_SF"/>
</dbReference>
<feature type="region of interest" description="Disordered" evidence="6">
    <location>
        <begin position="920"/>
        <end position="943"/>
    </location>
</feature>
<dbReference type="InterPro" id="IPR000868">
    <property type="entry name" value="Isochorismatase-like_dom"/>
</dbReference>
<reference evidence="8" key="2">
    <citation type="submission" date="2024-01" db="EMBL/GenBank/DDBJ databases">
        <title>Comparative genomics of Cryptococcus and Kwoniella reveals pathogenesis evolution and contrasting modes of karyotype evolution via chromosome fusion or intercentromeric recombination.</title>
        <authorList>
            <person name="Coelho M.A."/>
            <person name="David-Palma M."/>
            <person name="Shea T."/>
            <person name="Bowers K."/>
            <person name="McGinley-Smith S."/>
            <person name="Mohammad A.W."/>
            <person name="Gnirke A."/>
            <person name="Yurkov A.M."/>
            <person name="Nowrousian M."/>
            <person name="Sun S."/>
            <person name="Cuomo C.A."/>
            <person name="Heitman J."/>
        </authorList>
    </citation>
    <scope>NUCLEOTIDE SEQUENCE</scope>
    <source>
        <strain evidence="8">CBS 12478</strain>
    </source>
</reference>
<dbReference type="Gene3D" id="3.40.50.850">
    <property type="entry name" value="Isochorismatase-like"/>
    <property type="match status" value="1"/>
</dbReference>
<sequence>MSARKTLLLVCDVQERFRSAIYGFDAITSMICKMVKAAHILEIPTLITEQNPKALGATVSEITNIVDNGPSSLNLGIHPKTRFSMVTDDTRKLLQEGEYDNYIVAGIESHVCVLQTALDLLKFPSSPNVYVLADAVSSCNKQEIPVALRRIERAGGVVTTTESLLFQLLGDAIDPKFKAIAGLIKEEKGNTAEALSVILGSEGGTETFRYESDIARLRSLVIHSIYSHKEVFLRELLSNANDALEKLRLTALTDRSVMSAGEGNVTIEVNIDEDSAGKTGQIIIRDTGIGMSKDELTKNLGTIARSGTSEFLKKAEEGKGVDGNLIGQFGLGFYSCFLVSPTARVSSLPPATSSNPNPTQYTFVSSATGDSFEVFPDPRGNTLGRGTEIVLTIEEDQGEFLSVNKLKELIEKHSTFSTTFPIYIKERKTTKVPIPAPQSPTADGDDDEFNDDLDSDEQTPKEDEFETVVDEKWVRVNDKAPIWMREPKEVSDEEYTEFYKAVSKDQTAETLGWSHFKGDTGSGVSFRAIMYIPAQLPKDFWQRITSGINNVRLMVKRVFITDDLGEEFMPRWLSFLKVTVDADDLPLNVSRETLQNHRFLSQLQRILVRKALDLFTRIAADEPKKFEEISKLYGNALRIGLLESQKDKIKLAKLLRFESTRTNYTSLEEYVANRKEGQKQIYYIAGVGEVAKDLARSPFVEKLLARGYEVLLLNLPSDEPMMASLDNFMGMTTHDVSKKGLKYGDEDEHEAEKKELEAQKVAFKPLTDWLKKDLAGQISDVVLTNRLVTSPCTIVVDSMGWSANMQRIMAAQQDAQDDPMFQMMKNLPKVLEINPKSPLIEGLLERVLDLPGGEDDEEEGGLRESEEEEELKQTVRVLFDTTLVRSGFSVADPTTYFELVESLLRRSLGVSLSAKPQINIRPSPPQAVGPVDESDTGADDPNSMLVEDMLQGAGEWKDWRQMKAEMEHDEL</sequence>
<gene>
    <name evidence="8" type="ORF">CI109_104574</name>
</gene>
<dbReference type="InterPro" id="IPR036380">
    <property type="entry name" value="Isochorismatase-like_sf"/>
</dbReference>
<dbReference type="PRINTS" id="PR00775">
    <property type="entry name" value="HEATSHOCK90"/>
</dbReference>
<keyword evidence="3" id="KW-0547">Nucleotide-binding</keyword>
<feature type="region of interest" description="Disordered" evidence="6">
    <location>
        <begin position="431"/>
        <end position="466"/>
    </location>
</feature>
<dbReference type="KEGG" id="ksn:43590828"/>
<dbReference type="GO" id="GO:0016887">
    <property type="term" value="F:ATP hydrolysis activity"/>
    <property type="evidence" value="ECO:0007669"/>
    <property type="project" value="InterPro"/>
</dbReference>
<dbReference type="Pfam" id="PF00183">
    <property type="entry name" value="HSP90"/>
    <property type="match status" value="1"/>
</dbReference>
<evidence type="ECO:0000313" key="8">
    <source>
        <dbReference type="EMBL" id="WWD20100.1"/>
    </source>
</evidence>
<dbReference type="HAMAP" id="MF_00505">
    <property type="entry name" value="HSP90"/>
    <property type="match status" value="1"/>
</dbReference>
<organism evidence="8 9">
    <name type="scientific">Kwoniella shandongensis</name>
    <dbReference type="NCBI Taxonomy" id="1734106"/>
    <lineage>
        <taxon>Eukaryota</taxon>
        <taxon>Fungi</taxon>
        <taxon>Dikarya</taxon>
        <taxon>Basidiomycota</taxon>
        <taxon>Agaricomycotina</taxon>
        <taxon>Tremellomycetes</taxon>
        <taxon>Tremellales</taxon>
        <taxon>Cryptococcaceae</taxon>
        <taxon>Kwoniella</taxon>
    </lineage>
</organism>
<dbReference type="InterPro" id="IPR036890">
    <property type="entry name" value="HATPase_C_sf"/>
</dbReference>
<feature type="domain" description="Isochorismatase-like" evidence="7">
    <location>
        <begin position="6"/>
        <end position="163"/>
    </location>
</feature>
<dbReference type="Gene3D" id="1.20.120.790">
    <property type="entry name" value="Heat shock protein 90, C-terminal domain"/>
    <property type="match status" value="1"/>
</dbReference>
<name>A0A5M6BVU2_9TREE</name>
<dbReference type="InterPro" id="IPR019805">
    <property type="entry name" value="Heat_shock_protein_90_CS"/>
</dbReference>
<dbReference type="SUPFAM" id="SSF110942">
    <property type="entry name" value="HSP90 C-terminal domain"/>
    <property type="match status" value="1"/>
</dbReference>
<dbReference type="CDD" id="cd16927">
    <property type="entry name" value="HATPase_Hsp90-like"/>
    <property type="match status" value="1"/>
</dbReference>
<dbReference type="SUPFAM" id="SSF54211">
    <property type="entry name" value="Ribosomal protein S5 domain 2-like"/>
    <property type="match status" value="1"/>
</dbReference>
<dbReference type="Gene3D" id="3.30.230.80">
    <property type="match status" value="1"/>
</dbReference>
<dbReference type="GO" id="GO:0051082">
    <property type="term" value="F:unfolded protein binding"/>
    <property type="evidence" value="ECO:0007669"/>
    <property type="project" value="InterPro"/>
</dbReference>
<evidence type="ECO:0000256" key="3">
    <source>
        <dbReference type="ARBA" id="ARBA00022741"/>
    </source>
</evidence>
<dbReference type="Pfam" id="PF00857">
    <property type="entry name" value="Isochorismatase"/>
    <property type="match status" value="1"/>
</dbReference>
<proteinExistence type="inferred from homology"/>
<evidence type="ECO:0000256" key="1">
    <source>
        <dbReference type="ARBA" id="ARBA00006336"/>
    </source>
</evidence>
<keyword evidence="5" id="KW-0143">Chaperone</keyword>
<evidence type="ECO:0000259" key="7">
    <source>
        <dbReference type="Pfam" id="PF00857"/>
    </source>
</evidence>
<feature type="compositionally biased region" description="Acidic residues" evidence="6">
    <location>
        <begin position="443"/>
        <end position="466"/>
    </location>
</feature>
<accession>A0A5M6BVU2</accession>
<dbReference type="RefSeq" id="XP_031859030.1">
    <property type="nucleotide sequence ID" value="XM_032006667.1"/>
</dbReference>
<dbReference type="EMBL" id="CP144058">
    <property type="protein sequence ID" value="WWD20100.1"/>
    <property type="molecule type" value="Genomic_DNA"/>
</dbReference>
<evidence type="ECO:0000256" key="2">
    <source>
        <dbReference type="ARBA" id="ARBA00008239"/>
    </source>
</evidence>
<feature type="compositionally biased region" description="Acidic residues" evidence="6">
    <location>
        <begin position="852"/>
        <end position="869"/>
    </location>
</feature>
<evidence type="ECO:0000256" key="5">
    <source>
        <dbReference type="ARBA" id="ARBA00023186"/>
    </source>
</evidence>
<comment type="similarity">
    <text evidence="1">Belongs to the isochorismatase family.</text>
</comment>
<feature type="region of interest" description="Disordered" evidence="6">
    <location>
        <begin position="850"/>
        <end position="869"/>
    </location>
</feature>
<keyword evidence="4" id="KW-0067">ATP-binding</keyword>
<dbReference type="SUPFAM" id="SSF55874">
    <property type="entry name" value="ATPase domain of HSP90 chaperone/DNA topoisomerase II/histidine kinase"/>
    <property type="match status" value="1"/>
</dbReference>
<dbReference type="GeneID" id="43590828"/>
<dbReference type="InterPro" id="IPR020575">
    <property type="entry name" value="Hsp90_N"/>
</dbReference>
<dbReference type="InterPro" id="IPR037196">
    <property type="entry name" value="HSP90_C"/>
</dbReference>
<dbReference type="Gene3D" id="3.30.565.10">
    <property type="entry name" value="Histidine kinase-like ATPase, C-terminal domain"/>
    <property type="match status" value="1"/>
</dbReference>
<protein>
    <recommendedName>
        <fullName evidence="7">Isochorismatase-like domain-containing protein</fullName>
    </recommendedName>
</protein>
<dbReference type="Gene3D" id="3.40.50.11260">
    <property type="match status" value="1"/>
</dbReference>
<comment type="similarity">
    <text evidence="2">Belongs to the heat shock protein 90 family.</text>
</comment>
<evidence type="ECO:0000313" key="9">
    <source>
        <dbReference type="Proteomes" id="UP000322225"/>
    </source>
</evidence>
<dbReference type="AlphaFoldDB" id="A0A5M6BVU2"/>
<dbReference type="Proteomes" id="UP000322225">
    <property type="component" value="Chromosome 8"/>
</dbReference>
<dbReference type="GO" id="GO:0140662">
    <property type="term" value="F:ATP-dependent protein folding chaperone"/>
    <property type="evidence" value="ECO:0007669"/>
    <property type="project" value="InterPro"/>
</dbReference>
<dbReference type="Pfam" id="PF13589">
    <property type="entry name" value="HATPase_c_3"/>
    <property type="match status" value="1"/>
</dbReference>
<dbReference type="InterPro" id="IPR001404">
    <property type="entry name" value="Hsp90_fam"/>
</dbReference>
<reference evidence="8" key="1">
    <citation type="submission" date="2017-08" db="EMBL/GenBank/DDBJ databases">
        <authorList>
            <person name="Cuomo C."/>
            <person name="Billmyre B."/>
            <person name="Heitman J."/>
        </authorList>
    </citation>
    <scope>NUCLEOTIDE SEQUENCE</scope>
    <source>
        <strain evidence="8">CBS 12478</strain>
    </source>
</reference>
<dbReference type="OrthoDB" id="28737at2759"/>
<dbReference type="PROSITE" id="PS00298">
    <property type="entry name" value="HSP90"/>
    <property type="match status" value="1"/>
</dbReference>
<dbReference type="PANTHER" id="PTHR11528">
    <property type="entry name" value="HEAT SHOCK PROTEIN 90 FAMILY MEMBER"/>
    <property type="match status" value="1"/>
</dbReference>
<dbReference type="SUPFAM" id="SSF52499">
    <property type="entry name" value="Isochorismatase-like hydrolases"/>
    <property type="match status" value="1"/>
</dbReference>
<dbReference type="GO" id="GO:0005524">
    <property type="term" value="F:ATP binding"/>
    <property type="evidence" value="ECO:0007669"/>
    <property type="project" value="UniProtKB-KW"/>
</dbReference>
<dbReference type="NCBIfam" id="NF003555">
    <property type="entry name" value="PRK05218.1"/>
    <property type="match status" value="1"/>
</dbReference>
<keyword evidence="9" id="KW-1185">Reference proteome</keyword>
<evidence type="ECO:0000256" key="6">
    <source>
        <dbReference type="SAM" id="MobiDB-lite"/>
    </source>
</evidence>
<dbReference type="FunFam" id="1.20.120.790:FF:000012">
    <property type="entry name" value="Cation-transporting ATPase, putative"/>
    <property type="match status" value="1"/>
</dbReference>